<comment type="caution">
    <text evidence="3">The sequence shown here is derived from an EMBL/GenBank/DDBJ whole genome shotgun (WGS) entry which is preliminary data.</text>
</comment>
<evidence type="ECO:0000313" key="4">
    <source>
        <dbReference type="Proteomes" id="UP000034603"/>
    </source>
</evidence>
<dbReference type="SUPFAM" id="SSF63446">
    <property type="entry name" value="Type I dockerin domain"/>
    <property type="match status" value="1"/>
</dbReference>
<evidence type="ECO:0008006" key="5">
    <source>
        <dbReference type="Google" id="ProtNLM"/>
    </source>
</evidence>
<evidence type="ECO:0000256" key="2">
    <source>
        <dbReference type="SAM" id="SignalP"/>
    </source>
</evidence>
<dbReference type="InterPro" id="IPR036439">
    <property type="entry name" value="Dockerin_dom_sf"/>
</dbReference>
<feature type="compositionally biased region" description="Low complexity" evidence="1">
    <location>
        <begin position="367"/>
        <end position="384"/>
    </location>
</feature>
<dbReference type="Gene3D" id="1.10.1330.10">
    <property type="entry name" value="Dockerin domain"/>
    <property type="match status" value="1"/>
</dbReference>
<organism evidence="3 4">
    <name type="scientific">Candidatus Woesebacteria bacterium GW2011_GWA1_37_8</name>
    <dbReference type="NCBI Taxonomy" id="1618546"/>
    <lineage>
        <taxon>Bacteria</taxon>
        <taxon>Candidatus Woeseibacteriota</taxon>
    </lineage>
</organism>
<evidence type="ECO:0000313" key="3">
    <source>
        <dbReference type="EMBL" id="KKQ46378.1"/>
    </source>
</evidence>
<feature type="chain" id="PRO_5002532600" description="Dockerin domain-containing protein" evidence="2">
    <location>
        <begin position="23"/>
        <end position="442"/>
    </location>
</feature>
<dbReference type="GO" id="GO:0000272">
    <property type="term" value="P:polysaccharide catabolic process"/>
    <property type="evidence" value="ECO:0007669"/>
    <property type="project" value="InterPro"/>
</dbReference>
<dbReference type="Proteomes" id="UP000034603">
    <property type="component" value="Unassembled WGS sequence"/>
</dbReference>
<proteinExistence type="predicted"/>
<evidence type="ECO:0000256" key="1">
    <source>
        <dbReference type="SAM" id="MobiDB-lite"/>
    </source>
</evidence>
<sequence length="442" mass="49964">MKKEFKLLFLSILAVCFFSLSASITKAQVDPNLRTRLQTNPIVVDHNSLGLFDQIPENYLQRARNIRVFFSDRSVGQNINESLDCLTATSWAMSPNSCRKTYFDTNQWCSRMYNQIDLNNGVVPQDIRFTPDPAKYNRSNIVYLFREGSWYSLTDNFISTLFPQNIASYDIVTYQFSYLNIGGNTNEQPNIANPLCGFMVTQNRAGCHDSYEPWHIGRITELESQYINKAFIYWTTSYARSIGAEDGEVFNNQMRSFASSNHKILFDFADIISHTPGGVSCYDNRDGVAYVRKQEGVACTPMTTFQENYPDDGQNYPAICQNYTVEQDNGHLTLGGGLIRSAKAYWILLAQIAGWVPGQQQITATPTQTVTSTRTPTPTFTPIPSYNQADANSDGRVDGVDYVIWLSHFNQNTSWGRLDGDFNSDGVVNGLDYVIWVNNYSS</sequence>
<reference evidence="3 4" key="1">
    <citation type="journal article" date="2015" name="Nature">
        <title>rRNA introns, odd ribosomes, and small enigmatic genomes across a large radiation of phyla.</title>
        <authorList>
            <person name="Brown C.T."/>
            <person name="Hug L.A."/>
            <person name="Thomas B.C."/>
            <person name="Sharon I."/>
            <person name="Castelle C.J."/>
            <person name="Singh A."/>
            <person name="Wilkins M.J."/>
            <person name="Williams K.H."/>
            <person name="Banfield J.F."/>
        </authorList>
    </citation>
    <scope>NUCLEOTIDE SEQUENCE [LARGE SCALE GENOMIC DNA]</scope>
</reference>
<gene>
    <name evidence="3" type="ORF">US62_C0001G0021</name>
</gene>
<feature type="region of interest" description="Disordered" evidence="1">
    <location>
        <begin position="367"/>
        <end position="391"/>
    </location>
</feature>
<name>A0A0G0HT99_9BACT</name>
<protein>
    <recommendedName>
        <fullName evidence="5">Dockerin domain-containing protein</fullName>
    </recommendedName>
</protein>
<feature type="signal peptide" evidence="2">
    <location>
        <begin position="1"/>
        <end position="22"/>
    </location>
</feature>
<dbReference type="InterPro" id="IPR018247">
    <property type="entry name" value="EF_Hand_1_Ca_BS"/>
</dbReference>
<dbReference type="AlphaFoldDB" id="A0A0G0HT99"/>
<dbReference type="PROSITE" id="PS00018">
    <property type="entry name" value="EF_HAND_1"/>
    <property type="match status" value="1"/>
</dbReference>
<accession>A0A0G0HT99</accession>
<keyword evidence="2" id="KW-0732">Signal</keyword>
<dbReference type="EMBL" id="LBTR01000001">
    <property type="protein sequence ID" value="KKQ46378.1"/>
    <property type="molecule type" value="Genomic_DNA"/>
</dbReference>